<sequence length="116" mass="13240">MKIRQFEIWLANLNPQKGTEAGKKRPVLVVQTNFLNKIAHPSTIICPITSNVVEEFEILRVHLPKGTGNMERASDILIEQVRSIDNKRFIEKIGDLPLELHDTIGENIKIIFDLNI</sequence>
<gene>
    <name evidence="1" type="ORF">MNBD_BACTEROID06-573</name>
</gene>
<dbReference type="InterPro" id="IPR011067">
    <property type="entry name" value="Plasmid_toxin/cell-grow_inhib"/>
</dbReference>
<dbReference type="InterPro" id="IPR003477">
    <property type="entry name" value="PemK-like"/>
</dbReference>
<dbReference type="EMBL" id="UOES01000309">
    <property type="protein sequence ID" value="VAW27814.1"/>
    <property type="molecule type" value="Genomic_DNA"/>
</dbReference>
<evidence type="ECO:0008006" key="2">
    <source>
        <dbReference type="Google" id="ProtNLM"/>
    </source>
</evidence>
<accession>A0A3B0V764</accession>
<dbReference type="PIRSF" id="PIRSF033490">
    <property type="entry name" value="MazF"/>
    <property type="match status" value="1"/>
</dbReference>
<evidence type="ECO:0000313" key="1">
    <source>
        <dbReference type="EMBL" id="VAW27814.1"/>
    </source>
</evidence>
<dbReference type="GO" id="GO:0006402">
    <property type="term" value="P:mRNA catabolic process"/>
    <property type="evidence" value="ECO:0007669"/>
    <property type="project" value="TreeGrafter"/>
</dbReference>
<dbReference type="SUPFAM" id="SSF50118">
    <property type="entry name" value="Cell growth inhibitor/plasmid maintenance toxic component"/>
    <property type="match status" value="1"/>
</dbReference>
<reference evidence="1" key="1">
    <citation type="submission" date="2018-06" db="EMBL/GenBank/DDBJ databases">
        <authorList>
            <person name="Zhirakovskaya E."/>
        </authorList>
    </citation>
    <scope>NUCLEOTIDE SEQUENCE</scope>
</reference>
<dbReference type="GO" id="GO:0016075">
    <property type="term" value="P:rRNA catabolic process"/>
    <property type="evidence" value="ECO:0007669"/>
    <property type="project" value="TreeGrafter"/>
</dbReference>
<protein>
    <recommendedName>
        <fullName evidence="2">mRNA interferase</fullName>
    </recommendedName>
</protein>
<dbReference type="PANTHER" id="PTHR33988">
    <property type="entry name" value="ENDORIBONUCLEASE MAZF-RELATED"/>
    <property type="match status" value="1"/>
</dbReference>
<dbReference type="PANTHER" id="PTHR33988:SF2">
    <property type="entry name" value="ENDORIBONUCLEASE MAZF"/>
    <property type="match status" value="1"/>
</dbReference>
<dbReference type="GO" id="GO:0003677">
    <property type="term" value="F:DNA binding"/>
    <property type="evidence" value="ECO:0007669"/>
    <property type="project" value="InterPro"/>
</dbReference>
<dbReference type="Gene3D" id="2.30.30.110">
    <property type="match status" value="1"/>
</dbReference>
<dbReference type="Pfam" id="PF02452">
    <property type="entry name" value="PemK_toxin"/>
    <property type="match status" value="1"/>
</dbReference>
<dbReference type="GO" id="GO:0004521">
    <property type="term" value="F:RNA endonuclease activity"/>
    <property type="evidence" value="ECO:0007669"/>
    <property type="project" value="TreeGrafter"/>
</dbReference>
<dbReference type="AlphaFoldDB" id="A0A3B0V764"/>
<name>A0A3B0V764_9ZZZZ</name>
<organism evidence="1">
    <name type="scientific">hydrothermal vent metagenome</name>
    <dbReference type="NCBI Taxonomy" id="652676"/>
    <lineage>
        <taxon>unclassified sequences</taxon>
        <taxon>metagenomes</taxon>
        <taxon>ecological metagenomes</taxon>
    </lineage>
</organism>
<proteinExistence type="predicted"/>